<evidence type="ECO:0000313" key="2">
    <source>
        <dbReference type="Proteomes" id="UP001142078"/>
    </source>
</evidence>
<accession>A0A9X2MF17</accession>
<sequence>MIWLSIDQMAELFQRDKYIISMHIKNILNEGKLTRTAIVANYTTTAVDSKTYQADYYNLDVIISVGYCVKSLRGT</sequence>
<dbReference type="PANTHER" id="PTHR35810">
    <property type="entry name" value="CYTOPLASMIC PROTEIN-RELATED"/>
    <property type="match status" value="1"/>
</dbReference>
<proteinExistence type="predicted"/>
<dbReference type="Proteomes" id="UP001142078">
    <property type="component" value="Unassembled WGS sequence"/>
</dbReference>
<organism evidence="1 2">
    <name type="scientific">Anaerosalibacter massiliensis</name>
    <dbReference type="NCBI Taxonomy" id="1347392"/>
    <lineage>
        <taxon>Bacteria</taxon>
        <taxon>Bacillati</taxon>
        <taxon>Bacillota</taxon>
        <taxon>Tissierellia</taxon>
        <taxon>Tissierellales</taxon>
        <taxon>Sporanaerobacteraceae</taxon>
        <taxon>Anaerosalibacter</taxon>
    </lineage>
</organism>
<dbReference type="RefSeq" id="WP_050069731.1">
    <property type="nucleotide sequence ID" value="NZ_JANJZL010000003.1"/>
</dbReference>
<reference evidence="1" key="1">
    <citation type="submission" date="2022-07" db="EMBL/GenBank/DDBJ databases">
        <title>Enhanced cultured diversity of the mouse gut microbiota enables custom-made synthetic communities.</title>
        <authorList>
            <person name="Afrizal A."/>
        </authorList>
    </citation>
    <scope>NUCLEOTIDE SEQUENCE</scope>
    <source>
        <strain evidence="1">DSM 29482</strain>
    </source>
</reference>
<name>A0A9X2MF17_9FIRM</name>
<comment type="caution">
    <text evidence="1">The sequence shown here is derived from an EMBL/GenBank/DDBJ whole genome shotgun (WGS) entry which is preliminary data.</text>
</comment>
<dbReference type="AlphaFoldDB" id="A0A9X2MF17"/>
<evidence type="ECO:0000313" key="1">
    <source>
        <dbReference type="EMBL" id="MCR2043777.1"/>
    </source>
</evidence>
<dbReference type="EMBL" id="JANJZL010000003">
    <property type="protein sequence ID" value="MCR2043777.1"/>
    <property type="molecule type" value="Genomic_DNA"/>
</dbReference>
<dbReference type="PANTHER" id="PTHR35810:SF1">
    <property type="entry name" value="CYTOPLASMIC PROTEIN"/>
    <property type="match status" value="1"/>
</dbReference>
<keyword evidence="2" id="KW-1185">Reference proteome</keyword>
<protein>
    <submittedName>
        <fullName evidence="1">Virulence RhuM family protein</fullName>
    </submittedName>
</protein>
<gene>
    <name evidence="1" type="ORF">NSA23_06545</name>
</gene>
<dbReference type="OrthoDB" id="9802752at2"/>